<dbReference type="SUPFAM" id="SSF52540">
    <property type="entry name" value="P-loop containing nucleoside triphosphate hydrolases"/>
    <property type="match status" value="2"/>
</dbReference>
<dbReference type="EMBL" id="BAABJZ010000016">
    <property type="protein sequence ID" value="GAA4880172.1"/>
    <property type="molecule type" value="Genomic_DNA"/>
</dbReference>
<comment type="similarity">
    <text evidence="11">Belongs to the RecD family.</text>
</comment>
<feature type="domain" description="RecBCD enzyme subunit RecD N-terminal" evidence="13">
    <location>
        <begin position="25"/>
        <end position="137"/>
    </location>
</feature>
<evidence type="ECO:0000256" key="10">
    <source>
        <dbReference type="ARBA" id="ARBA00023235"/>
    </source>
</evidence>
<dbReference type="Gene3D" id="1.10.10.1020">
    <property type="entry name" value="RecBCD complex, subunit RecD, N-terminal domain"/>
    <property type="match status" value="1"/>
</dbReference>
<dbReference type="PANTHER" id="PTHR43788">
    <property type="entry name" value="DNA2/NAM7 HELICASE FAMILY MEMBER"/>
    <property type="match status" value="1"/>
</dbReference>
<dbReference type="HAMAP" id="MF_01487">
    <property type="entry name" value="RecD"/>
    <property type="match status" value="1"/>
</dbReference>
<dbReference type="InterPro" id="IPR049550">
    <property type="entry name" value="RecD_N"/>
</dbReference>
<keyword evidence="1 11" id="KW-0540">Nuclease</keyword>
<keyword evidence="2 11" id="KW-0547">Nucleotide-binding</keyword>
<gene>
    <name evidence="11 14" type="primary">recD</name>
    <name evidence="14" type="ORF">GCM10023333_12890</name>
</gene>
<keyword evidence="7 11" id="KW-0067">ATP-binding</keyword>
<feature type="binding site" evidence="11">
    <location>
        <begin position="208"/>
        <end position="215"/>
    </location>
    <ligand>
        <name>ATP</name>
        <dbReference type="ChEBI" id="CHEBI:30616"/>
    </ligand>
</feature>
<sequence>MLPDLHSSIATLSAPVLPQLDAYVELRWLRALDLAFARLLAAEAPDTPDPVLLCAALASHQLGRGHICLDLTGLLGAPEALLSLPPEGREWEAQSRPGQWLADWRLDALEAQLLASDLVDGDEQGCAPLVLSGDRLYLRRYFEYECRIAGVLKAKVAQRFALPDDLPKRLATLFDPLKDAAELAGETPHWQSIAAALAARGGVTVISGGPGTGKTTTVVRLLALLQSLALEAAERGEGSERGLRIELAAPTGKAAARLSESLAATLSGIRAGTVAEIPPEVGALIPAEAGTLHRLLGARPDTRHFKHHAGNPLHLDLLVVDEASMVDLEMMAALLDAVPPHARLILLGDKDQLASVEAGAVLGDLCLHAGTARYQADTRGFVFRATGVDLEDWQGPGGALEQQIVMLAKSHRFDAKSGIGQLAFAVNDGDMGRVRQVWRQGFGDIGWLQPKEGRDPALKALVLAGEHAHLHPKGESRPCGYRHYLEVLQEGRGQDSEAWCRKVLTAFGRFQLLCAVRDGDWGVEGINAQVAQWLAQAGLITSTEGWYAGRPVMMTRNDYSLGLMNGDIGICLPFEQDGETLLRVVFPLASGALKRVLPSRLNSVETVYAMTVHKSQGSEFQHTAMVLPERGSPVLTRELVYTGITRARDWFTLVAPQPALLSQAVSLRTQRASGLAAQLMSS</sequence>
<keyword evidence="5 11" id="KW-0347">Helicase</keyword>
<keyword evidence="10 11" id="KW-0413">Isomerase</keyword>
<dbReference type="InterPro" id="IPR027417">
    <property type="entry name" value="P-loop_NTPase"/>
</dbReference>
<dbReference type="NCBIfam" id="TIGR01447">
    <property type="entry name" value="recD"/>
    <property type="match status" value="1"/>
</dbReference>
<organism evidence="14 15">
    <name type="scientific">Ferrimonas pelagia</name>
    <dbReference type="NCBI Taxonomy" id="1177826"/>
    <lineage>
        <taxon>Bacteria</taxon>
        <taxon>Pseudomonadati</taxon>
        <taxon>Pseudomonadota</taxon>
        <taxon>Gammaproteobacteria</taxon>
        <taxon>Alteromonadales</taxon>
        <taxon>Ferrimonadaceae</taxon>
        <taxon>Ferrimonas</taxon>
    </lineage>
</organism>
<comment type="caution">
    <text evidence="14">The sequence shown here is derived from an EMBL/GenBank/DDBJ whole genome shotgun (WGS) entry which is preliminary data.</text>
</comment>
<dbReference type="Pfam" id="PF13538">
    <property type="entry name" value="UvrD_C_2"/>
    <property type="match status" value="1"/>
</dbReference>
<evidence type="ECO:0000313" key="15">
    <source>
        <dbReference type="Proteomes" id="UP001499988"/>
    </source>
</evidence>
<evidence type="ECO:0000256" key="11">
    <source>
        <dbReference type="HAMAP-Rule" id="MF_01487"/>
    </source>
</evidence>
<dbReference type="Pfam" id="PF13245">
    <property type="entry name" value="AAA_19"/>
    <property type="match status" value="1"/>
</dbReference>
<name>A0ABP9ESV8_9GAMM</name>
<dbReference type="Proteomes" id="UP001499988">
    <property type="component" value="Unassembled WGS sequence"/>
</dbReference>
<evidence type="ECO:0000256" key="9">
    <source>
        <dbReference type="ARBA" id="ARBA00023204"/>
    </source>
</evidence>
<dbReference type="InterPro" id="IPR027785">
    <property type="entry name" value="UvrD-like_helicase_C"/>
</dbReference>
<evidence type="ECO:0000256" key="1">
    <source>
        <dbReference type="ARBA" id="ARBA00022722"/>
    </source>
</evidence>
<dbReference type="PANTHER" id="PTHR43788:SF6">
    <property type="entry name" value="DNA HELICASE B"/>
    <property type="match status" value="1"/>
</dbReference>
<evidence type="ECO:0000256" key="6">
    <source>
        <dbReference type="ARBA" id="ARBA00022839"/>
    </source>
</evidence>
<dbReference type="EC" id="5.6.2.3" evidence="11"/>
<keyword evidence="9 11" id="KW-0234">DNA repair</keyword>
<keyword evidence="15" id="KW-1185">Reference proteome</keyword>
<evidence type="ECO:0000256" key="4">
    <source>
        <dbReference type="ARBA" id="ARBA00022801"/>
    </source>
</evidence>
<reference evidence="15" key="1">
    <citation type="journal article" date="2019" name="Int. J. Syst. Evol. Microbiol.">
        <title>The Global Catalogue of Microorganisms (GCM) 10K type strain sequencing project: providing services to taxonomists for standard genome sequencing and annotation.</title>
        <authorList>
            <consortium name="The Broad Institute Genomics Platform"/>
            <consortium name="The Broad Institute Genome Sequencing Center for Infectious Disease"/>
            <person name="Wu L."/>
            <person name="Ma J."/>
        </authorList>
    </citation>
    <scope>NUCLEOTIDE SEQUENCE [LARGE SCALE GENOMIC DNA]</scope>
    <source>
        <strain evidence="15">JCM 18401</strain>
    </source>
</reference>
<dbReference type="InterPro" id="IPR041851">
    <property type="entry name" value="RecD_N_sf"/>
</dbReference>
<comment type="subunit">
    <text evidence="11">Heterotrimer of RecB, RecC and RecD. All subunits contribute to DNA-binding.</text>
</comment>
<accession>A0ABP9ESV8</accession>
<dbReference type="InterPro" id="IPR006344">
    <property type="entry name" value="RecD"/>
</dbReference>
<dbReference type="Gene3D" id="3.40.50.300">
    <property type="entry name" value="P-loop containing nucleotide triphosphate hydrolases"/>
    <property type="match status" value="3"/>
</dbReference>
<evidence type="ECO:0000256" key="3">
    <source>
        <dbReference type="ARBA" id="ARBA00022763"/>
    </source>
</evidence>
<evidence type="ECO:0000256" key="2">
    <source>
        <dbReference type="ARBA" id="ARBA00022741"/>
    </source>
</evidence>
<comment type="function">
    <text evidence="11">A helicase/nuclease that prepares dsDNA breaks (DSB) for recombinational DNA repair. Binds to DSBs and unwinds DNA via a highly rapid and processive ATP-dependent bidirectional helicase activity. Unwinds dsDNA until it encounters a Chi (crossover hotspot instigator) sequence from the 3' direction. Cuts ssDNA a few nucleotides 3' to the Chi site. The properties and activities of the enzyme are changed at Chi. The Chi-altered holoenzyme produces a long 3'-ssDNA overhang and facilitates RecA-binding to the ssDNA for homologous DNA recombination and repair. Holoenzyme degrades any linearized DNA that is unable to undergo homologous recombination. In the holoenzyme this subunit has ssDNA-dependent ATPase and 5'-3' helicase activity. When added to pre-assembled RecBC greatly stimulates nuclease activity and augments holoenzyme processivity. Negatively regulates the RecA-loading ability of RecBCD.</text>
</comment>
<dbReference type="CDD" id="cd18809">
    <property type="entry name" value="SF1_C_RecD"/>
    <property type="match status" value="1"/>
</dbReference>
<evidence type="ECO:0000259" key="12">
    <source>
        <dbReference type="Pfam" id="PF13538"/>
    </source>
</evidence>
<dbReference type="RefSeq" id="WP_345334529.1">
    <property type="nucleotide sequence ID" value="NZ_BAABJZ010000016.1"/>
</dbReference>
<evidence type="ECO:0000256" key="8">
    <source>
        <dbReference type="ARBA" id="ARBA00023125"/>
    </source>
</evidence>
<dbReference type="InterPro" id="IPR050534">
    <property type="entry name" value="Coronavir_polyprotein_1ab"/>
</dbReference>
<dbReference type="Pfam" id="PF21185">
    <property type="entry name" value="RecD_N"/>
    <property type="match status" value="1"/>
</dbReference>
<evidence type="ECO:0000256" key="7">
    <source>
        <dbReference type="ARBA" id="ARBA00022840"/>
    </source>
</evidence>
<keyword evidence="3 11" id="KW-0227">DNA damage</keyword>
<protein>
    <recommendedName>
        <fullName evidence="11">RecBCD enzyme subunit RecD</fullName>
        <ecNumber evidence="11">5.6.2.3</ecNumber>
    </recommendedName>
    <alternativeName>
        <fullName evidence="11">DNA 5'-3' helicase subunit RecD</fullName>
    </alternativeName>
    <alternativeName>
        <fullName evidence="11">Exonuclease V subunit RecD</fullName>
        <shortName evidence="11">ExoV subunit RecD</shortName>
    </alternativeName>
    <alternativeName>
        <fullName evidence="11">Helicase/nuclease RecBCD subunit RecD</fullName>
    </alternativeName>
</protein>
<keyword evidence="6 11" id="KW-0269">Exonuclease</keyword>
<evidence type="ECO:0000259" key="13">
    <source>
        <dbReference type="Pfam" id="PF21185"/>
    </source>
</evidence>
<dbReference type="CDD" id="cd17933">
    <property type="entry name" value="DEXSc_RecD-like"/>
    <property type="match status" value="1"/>
</dbReference>
<comment type="miscellaneous">
    <text evidence="11">In the RecBCD complex, RecB has a slow 3'-5' helicase, an exonuclease activity and loads RecA onto ssDNA, RecD has a fast 5'-3' helicase activity, while RecC stimulates the ATPase and processivity of the RecB helicase and contributes to recognition of the Chi site.</text>
</comment>
<comment type="catalytic activity">
    <reaction evidence="11">
        <text>ATP + H2O = ADP + phosphate + H(+)</text>
        <dbReference type="Rhea" id="RHEA:13065"/>
        <dbReference type="ChEBI" id="CHEBI:15377"/>
        <dbReference type="ChEBI" id="CHEBI:15378"/>
        <dbReference type="ChEBI" id="CHEBI:30616"/>
        <dbReference type="ChEBI" id="CHEBI:43474"/>
        <dbReference type="ChEBI" id="CHEBI:456216"/>
        <dbReference type="EC" id="5.6.2.3"/>
    </reaction>
</comment>
<evidence type="ECO:0000256" key="5">
    <source>
        <dbReference type="ARBA" id="ARBA00022806"/>
    </source>
</evidence>
<keyword evidence="4 11" id="KW-0378">Hydrolase</keyword>
<evidence type="ECO:0000313" key="14">
    <source>
        <dbReference type="EMBL" id="GAA4880172.1"/>
    </source>
</evidence>
<feature type="domain" description="UvrD-like helicase C-terminal" evidence="12">
    <location>
        <begin position="607"/>
        <end position="654"/>
    </location>
</feature>
<keyword evidence="8 11" id="KW-0238">DNA-binding</keyword>
<proteinExistence type="inferred from homology"/>